<feature type="compositionally biased region" description="Basic and acidic residues" evidence="1">
    <location>
        <begin position="323"/>
        <end position="338"/>
    </location>
</feature>
<dbReference type="Proteomes" id="UP000297777">
    <property type="component" value="Unassembled WGS sequence"/>
</dbReference>
<feature type="compositionally biased region" description="Basic residues" evidence="1">
    <location>
        <begin position="18"/>
        <end position="28"/>
    </location>
</feature>
<evidence type="ECO:0000256" key="1">
    <source>
        <dbReference type="SAM" id="MobiDB-lite"/>
    </source>
</evidence>
<dbReference type="OrthoDB" id="3562431at2759"/>
<evidence type="ECO:0000313" key="3">
    <source>
        <dbReference type="Proteomes" id="UP000297777"/>
    </source>
</evidence>
<sequence length="422" mass="49377">MAPKEEQSKRKQPVATRRSARLAKKRRTNKPEEDRQALQQDVEEPDVKAEPISEDEAPLAVTLRIKVEEGRDDGAEADDEAEDLQGGGDVDERLESSESEPEVNTLNDETDYEQYMAYESDESEYHEKRRRREIEVSPLLNLPRIPRLIKTLRDNGRNISDQRLAASSGTNRLPNFFDEYGTRHHMPIEIFKQILDYLYQQKDDITATSVSLTNVFNYGLVFEIFGLSMCERIKDLLQLRLVKPWETGFFELPFLSAPSSRPKVCLQHVLHSWFPERLTWIQYGRKRMYHAPISLKLIRRYIRRTKTEGQRRALKEHRTRLRQARENKLQRQRDRKDRIENRRNRRIVRLSEIREAHAEDSEFSDDHDCVESLCALNPETAHKKIHYISSGRDLITDSEATNSFVEDSDDIGWATEDLVLAS</sequence>
<proteinExistence type="predicted"/>
<comment type="caution">
    <text evidence="2">The sequence shown here is derived from an EMBL/GenBank/DDBJ whole genome shotgun (WGS) entry which is preliminary data.</text>
</comment>
<keyword evidence="3" id="KW-1185">Reference proteome</keyword>
<protein>
    <submittedName>
        <fullName evidence="2">Uncharacterized protein</fullName>
    </submittedName>
</protein>
<feature type="compositionally biased region" description="Basic and acidic residues" evidence="1">
    <location>
        <begin position="65"/>
        <end position="74"/>
    </location>
</feature>
<reference evidence="2 3" key="1">
    <citation type="submission" date="2017-12" db="EMBL/GenBank/DDBJ databases">
        <title>Comparative genomics of Botrytis spp.</title>
        <authorList>
            <person name="Valero-Jimenez C.A."/>
            <person name="Tapia P."/>
            <person name="Veloso J."/>
            <person name="Silva-Moreno E."/>
            <person name="Staats M."/>
            <person name="Valdes J.H."/>
            <person name="Van Kan J.A.L."/>
        </authorList>
    </citation>
    <scope>NUCLEOTIDE SEQUENCE [LARGE SCALE GENOMIC DNA]</scope>
    <source>
        <strain evidence="2 3">Bt9001</strain>
    </source>
</reference>
<name>A0A4Z1F012_9HELO</name>
<gene>
    <name evidence="2" type="ORF">BTUL_0023g00550</name>
</gene>
<organism evidence="2 3">
    <name type="scientific">Botrytis tulipae</name>
    <dbReference type="NCBI Taxonomy" id="87230"/>
    <lineage>
        <taxon>Eukaryota</taxon>
        <taxon>Fungi</taxon>
        <taxon>Dikarya</taxon>
        <taxon>Ascomycota</taxon>
        <taxon>Pezizomycotina</taxon>
        <taxon>Leotiomycetes</taxon>
        <taxon>Helotiales</taxon>
        <taxon>Sclerotiniaceae</taxon>
        <taxon>Botrytis</taxon>
    </lineage>
</organism>
<evidence type="ECO:0000313" key="2">
    <source>
        <dbReference type="EMBL" id="TGO16878.1"/>
    </source>
</evidence>
<dbReference type="EMBL" id="PQXH01000023">
    <property type="protein sequence ID" value="TGO16878.1"/>
    <property type="molecule type" value="Genomic_DNA"/>
</dbReference>
<accession>A0A4Z1F012</accession>
<feature type="region of interest" description="Disordered" evidence="1">
    <location>
        <begin position="309"/>
        <end position="338"/>
    </location>
</feature>
<feature type="region of interest" description="Disordered" evidence="1">
    <location>
        <begin position="1"/>
        <end position="111"/>
    </location>
</feature>
<dbReference type="AlphaFoldDB" id="A0A4Z1F012"/>